<organism evidence="7 8">
    <name type="scientific">Bacillus thermozeamaize</name>
    <dbReference type="NCBI Taxonomy" id="230954"/>
    <lineage>
        <taxon>Bacteria</taxon>
        <taxon>Bacillati</taxon>
        <taxon>Bacillota</taxon>
        <taxon>Bacilli</taxon>
        <taxon>Bacillales</taxon>
        <taxon>Bacillaceae</taxon>
        <taxon>Bacillus</taxon>
    </lineage>
</organism>
<dbReference type="Proteomes" id="UP000196475">
    <property type="component" value="Unassembled WGS sequence"/>
</dbReference>
<evidence type="ECO:0000256" key="2">
    <source>
        <dbReference type="ARBA" id="ARBA00023002"/>
    </source>
</evidence>
<dbReference type="Gene3D" id="3.40.50.720">
    <property type="entry name" value="NAD(P)-binding Rossmann-like Domain"/>
    <property type="match status" value="1"/>
</dbReference>
<dbReference type="InterPro" id="IPR029154">
    <property type="entry name" value="HIBADH-like_NADP-bd"/>
</dbReference>
<dbReference type="PANTHER" id="PTHR43060:SF14">
    <property type="entry name" value="DEHYDROGENASE-LIKE PROTEIN"/>
    <property type="match status" value="1"/>
</dbReference>
<feature type="active site" evidence="4">
    <location>
        <position position="170"/>
    </location>
</feature>
<feature type="domain" description="6-phosphogluconate dehydrogenase NADP-binding" evidence="5">
    <location>
        <begin position="2"/>
        <end position="161"/>
    </location>
</feature>
<dbReference type="PROSITE" id="PS00895">
    <property type="entry name" value="3_HYDROXYISOBUT_DH"/>
    <property type="match status" value="1"/>
</dbReference>
<dbReference type="Pfam" id="PF03446">
    <property type="entry name" value="NAD_binding_2"/>
    <property type="match status" value="1"/>
</dbReference>
<dbReference type="InterPro" id="IPR036291">
    <property type="entry name" value="NAD(P)-bd_dom_sf"/>
</dbReference>
<dbReference type="GO" id="GO:0050661">
    <property type="term" value="F:NADP binding"/>
    <property type="evidence" value="ECO:0007669"/>
    <property type="project" value="InterPro"/>
</dbReference>
<dbReference type="GO" id="GO:0016054">
    <property type="term" value="P:organic acid catabolic process"/>
    <property type="evidence" value="ECO:0007669"/>
    <property type="project" value="UniProtKB-ARBA"/>
</dbReference>
<sequence length="304" mass="31838">MRVGYVGLGKMGLPMAKNLLKAGYEVWVVSRSRGPIEQALAAGAKEAASPADLASRVDVALTCVPLPQTVEEIYLGENGLLAGAHEGLILADHSTVGPELNRKIEAAAREKGVAFLDAPVSGGPMGAEAGTLSIMVGGDESAFQKVLPVFRAMGRHVVHFGPSGSGSVVKLLNNMLVGVHELALSEVLLMASKAGIDIHQLYELLMNSTGASAMLARSFPFIAERDFAARFSIDLLLKDLGLLLEMAGQLGIQPKTGQLAYEAVAATKASGYGELDVASILLPLEEAYGVKVCAGEKTEERKDG</sequence>
<dbReference type="AlphaFoldDB" id="A0A1Y3PUQ6"/>
<dbReference type="Gene3D" id="1.10.1040.10">
    <property type="entry name" value="N-(1-d-carboxylethyl)-l-norvaline Dehydrogenase, domain 2"/>
    <property type="match status" value="1"/>
</dbReference>
<dbReference type="InterPro" id="IPR008927">
    <property type="entry name" value="6-PGluconate_DH-like_C_sf"/>
</dbReference>
<dbReference type="InterPro" id="IPR002204">
    <property type="entry name" value="3-OH-isobutyrate_DH-rel_CS"/>
</dbReference>
<dbReference type="InterPro" id="IPR013328">
    <property type="entry name" value="6PGD_dom2"/>
</dbReference>
<comment type="caution">
    <text evidence="7">The sequence shown here is derived from an EMBL/GenBank/DDBJ whole genome shotgun (WGS) entry which is preliminary data.</text>
</comment>
<dbReference type="GO" id="GO:0016491">
    <property type="term" value="F:oxidoreductase activity"/>
    <property type="evidence" value="ECO:0007669"/>
    <property type="project" value="UniProtKB-KW"/>
</dbReference>
<evidence type="ECO:0000313" key="7">
    <source>
        <dbReference type="EMBL" id="OUM88059.1"/>
    </source>
</evidence>
<keyword evidence="2" id="KW-0560">Oxidoreductase</keyword>
<accession>A0A1Y3PUQ6</accession>
<evidence type="ECO:0000256" key="4">
    <source>
        <dbReference type="PIRSR" id="PIRSR000103-1"/>
    </source>
</evidence>
<comment type="similarity">
    <text evidence="1">Belongs to the HIBADH-related family.</text>
</comment>
<dbReference type="InterPro" id="IPR015815">
    <property type="entry name" value="HIBADH-related"/>
</dbReference>
<protein>
    <submittedName>
        <fullName evidence="7">3-hydroxyisobutyrate dehydrogenase</fullName>
    </submittedName>
</protein>
<dbReference type="EMBL" id="LZRT01000066">
    <property type="protein sequence ID" value="OUM88059.1"/>
    <property type="molecule type" value="Genomic_DNA"/>
</dbReference>
<dbReference type="InterPro" id="IPR006115">
    <property type="entry name" value="6PGDH_NADP-bd"/>
</dbReference>
<evidence type="ECO:0000313" key="8">
    <source>
        <dbReference type="Proteomes" id="UP000196475"/>
    </source>
</evidence>
<dbReference type="PANTHER" id="PTHR43060">
    <property type="entry name" value="3-HYDROXYISOBUTYRATE DEHYDROGENASE-LIKE 1, MITOCHONDRIAL-RELATED"/>
    <property type="match status" value="1"/>
</dbReference>
<dbReference type="Pfam" id="PF14833">
    <property type="entry name" value="NAD_binding_11"/>
    <property type="match status" value="1"/>
</dbReference>
<gene>
    <name evidence="7" type="ORF">BAA01_13655</name>
</gene>
<name>A0A1Y3PUQ6_9BACI</name>
<dbReference type="GO" id="GO:0051287">
    <property type="term" value="F:NAD binding"/>
    <property type="evidence" value="ECO:0007669"/>
    <property type="project" value="InterPro"/>
</dbReference>
<evidence type="ECO:0000259" key="5">
    <source>
        <dbReference type="Pfam" id="PF03446"/>
    </source>
</evidence>
<dbReference type="PIRSF" id="PIRSF000103">
    <property type="entry name" value="HIBADH"/>
    <property type="match status" value="1"/>
</dbReference>
<evidence type="ECO:0000259" key="6">
    <source>
        <dbReference type="Pfam" id="PF14833"/>
    </source>
</evidence>
<dbReference type="SUPFAM" id="SSF51735">
    <property type="entry name" value="NAD(P)-binding Rossmann-fold domains"/>
    <property type="match status" value="1"/>
</dbReference>
<keyword evidence="3" id="KW-0520">NAD</keyword>
<reference evidence="8" key="1">
    <citation type="submission" date="2016-06" db="EMBL/GenBank/DDBJ databases">
        <authorList>
            <person name="Nascimento L."/>
            <person name="Pereira R.V."/>
            <person name="Martins L.F."/>
            <person name="Quaggio R.B."/>
            <person name="Silva A.M."/>
            <person name="Setubal J.C."/>
        </authorList>
    </citation>
    <scope>NUCLEOTIDE SEQUENCE [LARGE SCALE GENOMIC DNA]</scope>
</reference>
<proteinExistence type="inferred from homology"/>
<feature type="domain" description="3-hydroxyisobutyrate dehydrogenase-like NAD-binding" evidence="6">
    <location>
        <begin position="164"/>
        <end position="281"/>
    </location>
</feature>
<dbReference type="SUPFAM" id="SSF48179">
    <property type="entry name" value="6-phosphogluconate dehydrogenase C-terminal domain-like"/>
    <property type="match status" value="1"/>
</dbReference>
<evidence type="ECO:0000256" key="3">
    <source>
        <dbReference type="ARBA" id="ARBA00023027"/>
    </source>
</evidence>
<evidence type="ECO:0000256" key="1">
    <source>
        <dbReference type="ARBA" id="ARBA00009080"/>
    </source>
</evidence>